<protein>
    <submittedName>
        <fullName evidence="1">Uncharacterized protein</fullName>
    </submittedName>
</protein>
<sequence length="167" mass="19558">MPKFSPVFDDEIQKINVGLYDKHTHFGMDEIFEFREHLISLHPYHQSFVRTIFEIYRYEPFTFISANEFGLTIVYPKTRFRGPLKRINDRFIKMDIARTDGIELTTQTKTASLYDVVEATIATIALSFSSAIHINISYEQDVNAMVNDAMKIMGYPQDEYFSIFFLL</sequence>
<gene>
    <name evidence="1" type="ORF">LCGC14_0175750</name>
</gene>
<reference evidence="1" key="1">
    <citation type="journal article" date="2015" name="Nature">
        <title>Complex archaea that bridge the gap between prokaryotes and eukaryotes.</title>
        <authorList>
            <person name="Spang A."/>
            <person name="Saw J.H."/>
            <person name="Jorgensen S.L."/>
            <person name="Zaremba-Niedzwiedzka K."/>
            <person name="Martijn J."/>
            <person name="Lind A.E."/>
            <person name="van Eijk R."/>
            <person name="Schleper C."/>
            <person name="Guy L."/>
            <person name="Ettema T.J."/>
        </authorList>
    </citation>
    <scope>NUCLEOTIDE SEQUENCE</scope>
</reference>
<comment type="caution">
    <text evidence="1">The sequence shown here is derived from an EMBL/GenBank/DDBJ whole genome shotgun (WGS) entry which is preliminary data.</text>
</comment>
<evidence type="ECO:0000313" key="1">
    <source>
        <dbReference type="EMBL" id="KKN95706.1"/>
    </source>
</evidence>
<dbReference type="EMBL" id="LAZR01000069">
    <property type="protein sequence ID" value="KKN95706.1"/>
    <property type="molecule type" value="Genomic_DNA"/>
</dbReference>
<dbReference type="AlphaFoldDB" id="A0A0F9X9P1"/>
<name>A0A0F9X9P1_9ZZZZ</name>
<accession>A0A0F9X9P1</accession>
<organism evidence="1">
    <name type="scientific">marine sediment metagenome</name>
    <dbReference type="NCBI Taxonomy" id="412755"/>
    <lineage>
        <taxon>unclassified sequences</taxon>
        <taxon>metagenomes</taxon>
        <taxon>ecological metagenomes</taxon>
    </lineage>
</organism>
<proteinExistence type="predicted"/>